<accession>A0ABY7G9U3</accession>
<dbReference type="PANTHER" id="PTHR33562">
    <property type="entry name" value="ATILLA, ISOFORM B-RELATED-RELATED"/>
    <property type="match status" value="1"/>
</dbReference>
<organism evidence="3 4">
    <name type="scientific">Mya arenaria</name>
    <name type="common">Soft-shell clam</name>
    <dbReference type="NCBI Taxonomy" id="6604"/>
    <lineage>
        <taxon>Eukaryota</taxon>
        <taxon>Metazoa</taxon>
        <taxon>Spiralia</taxon>
        <taxon>Lophotrochozoa</taxon>
        <taxon>Mollusca</taxon>
        <taxon>Bivalvia</taxon>
        <taxon>Autobranchia</taxon>
        <taxon>Heteroconchia</taxon>
        <taxon>Euheterodonta</taxon>
        <taxon>Imparidentia</taxon>
        <taxon>Neoheterodontei</taxon>
        <taxon>Myida</taxon>
        <taxon>Myoidea</taxon>
        <taxon>Myidae</taxon>
        <taxon>Mya</taxon>
    </lineage>
</organism>
<name>A0ABY7G9U3_MYAAR</name>
<dbReference type="Proteomes" id="UP001164746">
    <property type="component" value="Chromosome 17"/>
</dbReference>
<evidence type="ECO:0000256" key="1">
    <source>
        <dbReference type="ARBA" id="ARBA00022729"/>
    </source>
</evidence>
<sequence length="132" mass="13427">MRSDYARISVLTKFGASGSTGQSEAVKCYVCTSLTGGGCADPFKADSTITTKDSCAICGKTKGAQSGVQVVARTCETSSTGMSAGCQSASQGGASADLCYCTSDLCNASTRASITTALLFLMPALLLCFKKL</sequence>
<dbReference type="EMBL" id="CP111028">
    <property type="protein sequence ID" value="WAR31180.1"/>
    <property type="molecule type" value="Genomic_DNA"/>
</dbReference>
<keyword evidence="2" id="KW-0325">Glycoprotein</keyword>
<evidence type="ECO:0000313" key="4">
    <source>
        <dbReference type="Proteomes" id="UP001164746"/>
    </source>
</evidence>
<reference evidence="3" key="1">
    <citation type="submission" date="2022-11" db="EMBL/GenBank/DDBJ databases">
        <title>Centuries of genome instability and evolution in soft-shell clam transmissible cancer (bioRxiv).</title>
        <authorList>
            <person name="Hart S.F.M."/>
            <person name="Yonemitsu M.A."/>
            <person name="Giersch R.M."/>
            <person name="Beal B.F."/>
            <person name="Arriagada G."/>
            <person name="Davis B.W."/>
            <person name="Ostrander E.A."/>
            <person name="Goff S.P."/>
            <person name="Metzger M.J."/>
        </authorList>
    </citation>
    <scope>NUCLEOTIDE SEQUENCE</scope>
    <source>
        <strain evidence="3">MELC-2E11</strain>
        <tissue evidence="3">Siphon/mantle</tissue>
    </source>
</reference>
<evidence type="ECO:0000313" key="3">
    <source>
        <dbReference type="EMBL" id="WAR31180.1"/>
    </source>
</evidence>
<gene>
    <name evidence="3" type="ORF">MAR_033722</name>
</gene>
<dbReference type="InterPro" id="IPR050975">
    <property type="entry name" value="Sleep_regulator"/>
</dbReference>
<keyword evidence="4" id="KW-1185">Reference proteome</keyword>
<proteinExistence type="predicted"/>
<keyword evidence="1" id="KW-0732">Signal</keyword>
<evidence type="ECO:0000256" key="2">
    <source>
        <dbReference type="ARBA" id="ARBA00023180"/>
    </source>
</evidence>
<dbReference type="Pfam" id="PF17064">
    <property type="entry name" value="QVR"/>
    <property type="match status" value="1"/>
</dbReference>
<protein>
    <submittedName>
        <fullName evidence="3">Uncharacterized protein</fullName>
    </submittedName>
</protein>
<dbReference type="InterPro" id="IPR031424">
    <property type="entry name" value="QVR-like"/>
</dbReference>